<name>A0A1M6N5N6_9CLOT</name>
<evidence type="ECO:0000313" key="2">
    <source>
        <dbReference type="EMBL" id="SHJ90943.1"/>
    </source>
</evidence>
<dbReference type="Pfam" id="PF06177">
    <property type="entry name" value="QueT"/>
    <property type="match status" value="1"/>
</dbReference>
<keyword evidence="3" id="KW-1185">Reference proteome</keyword>
<gene>
    <name evidence="2" type="ORF">SAMN02745248_01277</name>
</gene>
<organism evidence="2 3">
    <name type="scientific">Hathewaya proteolytica DSM 3090</name>
    <dbReference type="NCBI Taxonomy" id="1121331"/>
    <lineage>
        <taxon>Bacteria</taxon>
        <taxon>Bacillati</taxon>
        <taxon>Bacillota</taxon>
        <taxon>Clostridia</taxon>
        <taxon>Eubacteriales</taxon>
        <taxon>Clostridiaceae</taxon>
        <taxon>Hathewaya</taxon>
    </lineage>
</organism>
<dbReference type="PANTHER" id="PTHR40044:SF1">
    <property type="entry name" value="INTEGRAL MEMBRANE PROTEIN"/>
    <property type="match status" value="1"/>
</dbReference>
<keyword evidence="1" id="KW-0812">Transmembrane</keyword>
<dbReference type="Proteomes" id="UP000183952">
    <property type="component" value="Unassembled WGS sequence"/>
</dbReference>
<dbReference type="STRING" id="1121331.SAMN02745248_01277"/>
<protein>
    <submittedName>
        <fullName evidence="2">QueT transporter</fullName>
    </submittedName>
</protein>
<keyword evidence="1" id="KW-1133">Transmembrane helix</keyword>
<proteinExistence type="predicted"/>
<dbReference type="Gene3D" id="1.10.1760.20">
    <property type="match status" value="1"/>
</dbReference>
<feature type="transmembrane region" description="Helical" evidence="1">
    <location>
        <begin position="74"/>
        <end position="94"/>
    </location>
</feature>
<dbReference type="RefSeq" id="WP_072903288.1">
    <property type="nucleotide sequence ID" value="NZ_FRAD01000009.1"/>
</dbReference>
<dbReference type="OrthoDB" id="1706970at2"/>
<dbReference type="InterPro" id="IPR010387">
    <property type="entry name" value="QueT"/>
</dbReference>
<dbReference type="AlphaFoldDB" id="A0A1M6N5N6"/>
<feature type="transmembrane region" description="Helical" evidence="1">
    <location>
        <begin position="128"/>
        <end position="155"/>
    </location>
</feature>
<dbReference type="PANTHER" id="PTHR40044">
    <property type="entry name" value="INTEGRAL MEMBRANE PROTEIN-RELATED"/>
    <property type="match status" value="1"/>
</dbReference>
<reference evidence="2 3" key="1">
    <citation type="submission" date="2016-11" db="EMBL/GenBank/DDBJ databases">
        <authorList>
            <person name="Jaros S."/>
            <person name="Januszkiewicz K."/>
            <person name="Wedrychowicz H."/>
        </authorList>
    </citation>
    <scope>NUCLEOTIDE SEQUENCE [LARGE SCALE GENOMIC DNA]</scope>
    <source>
        <strain evidence="2 3">DSM 3090</strain>
    </source>
</reference>
<feature type="transmembrane region" description="Helical" evidence="1">
    <location>
        <begin position="101"/>
        <end position="122"/>
    </location>
</feature>
<evidence type="ECO:0000256" key="1">
    <source>
        <dbReference type="SAM" id="Phobius"/>
    </source>
</evidence>
<evidence type="ECO:0000313" key="3">
    <source>
        <dbReference type="Proteomes" id="UP000183952"/>
    </source>
</evidence>
<keyword evidence="1" id="KW-0472">Membrane</keyword>
<feature type="transmembrane region" description="Helical" evidence="1">
    <location>
        <begin position="42"/>
        <end position="62"/>
    </location>
</feature>
<dbReference type="EMBL" id="FRAD01000009">
    <property type="protein sequence ID" value="SHJ90943.1"/>
    <property type="molecule type" value="Genomic_DNA"/>
</dbReference>
<accession>A0A1M6N5N6</accession>
<sequence>MEIKSATSKTKKITISAIVIALYVVVMTLTQSFAFGAVQVRVATSIYALAYLFPFLVLPLGLSNLLSNMILGSLGFFDIFGGFAAGFLTSLLVYGIRRYKLSTLLIALPITFIPGLMVPLWLSSILNVPYWTLAFSLCLGQVIPGILGVLLVNLLKNKIGEN</sequence>
<feature type="transmembrane region" description="Helical" evidence="1">
    <location>
        <begin position="13"/>
        <end position="35"/>
    </location>
</feature>